<dbReference type="AlphaFoldDB" id="A0A9I9CFE1"/>
<feature type="transmembrane region" description="Helical" evidence="1">
    <location>
        <begin position="72"/>
        <end position="93"/>
    </location>
</feature>
<proteinExistence type="predicted"/>
<name>A0A9I9CFE1_CUCME</name>
<dbReference type="InterPro" id="IPR008480">
    <property type="entry name" value="DUF761_pln"/>
</dbReference>
<evidence type="ECO:0000256" key="1">
    <source>
        <dbReference type="SAM" id="Phobius"/>
    </source>
</evidence>
<evidence type="ECO:0000313" key="2">
    <source>
        <dbReference type="EnsemblPlants" id="MELO3C002739.2.1"/>
    </source>
</evidence>
<reference evidence="2" key="1">
    <citation type="submission" date="2023-03" db="UniProtKB">
        <authorList>
            <consortium name="EnsemblPlants"/>
        </authorList>
    </citation>
    <scope>IDENTIFICATION</scope>
</reference>
<dbReference type="Pfam" id="PF05553">
    <property type="entry name" value="DUF761"/>
    <property type="match status" value="1"/>
</dbReference>
<keyword evidence="1" id="KW-0812">Transmembrane</keyword>
<dbReference type="EnsemblPlants" id="MELO3C002739.2.1">
    <property type="protein sequence ID" value="MELO3C002739.2.1"/>
    <property type="gene ID" value="MELO3C002739.2"/>
</dbReference>
<keyword evidence="1" id="KW-1133">Transmembrane helix</keyword>
<dbReference type="Gramene" id="MELO3C002739.2.1">
    <property type="protein sequence ID" value="MELO3C002739.2.1"/>
    <property type="gene ID" value="MELO3C002739.2"/>
</dbReference>
<accession>A0A9I9CFE1</accession>
<evidence type="ECO:0008006" key="3">
    <source>
        <dbReference type="Google" id="ProtNLM"/>
    </source>
</evidence>
<dbReference type="PANTHER" id="PTHR35997:SF6">
    <property type="entry name" value="COTTON FIBER PROTEIN"/>
    <property type="match status" value="1"/>
</dbReference>
<protein>
    <recommendedName>
        <fullName evidence="3">Transmembrane protein</fullName>
    </recommendedName>
</protein>
<keyword evidence="1" id="KW-0472">Membrane</keyword>
<sequence length="233" mass="27563">MSSNSISPQNLVVVENNNSFLPYDKPKPQPYNKYTNDYLLAFFSSLLFLLSIFFIFISIFKNLSFSALLNSTIFWFFISNTLIFIIAVDYGLFSLSQHKSFHLYEDYYSPPNPKLTHFQLQTSSLVVFDEKKETPDEKLEIVVQSPRLDSPSKKTTTPVRTYRRRKSDKPKRIVSMEISKKMMGKRSESEKYEGQEIEDQSEFAKMTDEELNRRVEEFIQRFNRQMRLQTKFN</sequence>
<dbReference type="PANTHER" id="PTHR35997">
    <property type="entry name" value="COTTON FIBER PROTEIN-RELATED"/>
    <property type="match status" value="1"/>
</dbReference>
<feature type="transmembrane region" description="Helical" evidence="1">
    <location>
        <begin position="38"/>
        <end position="60"/>
    </location>
</feature>
<organism evidence="2">
    <name type="scientific">Cucumis melo</name>
    <name type="common">Muskmelon</name>
    <dbReference type="NCBI Taxonomy" id="3656"/>
    <lineage>
        <taxon>Eukaryota</taxon>
        <taxon>Viridiplantae</taxon>
        <taxon>Streptophyta</taxon>
        <taxon>Embryophyta</taxon>
        <taxon>Tracheophyta</taxon>
        <taxon>Spermatophyta</taxon>
        <taxon>Magnoliopsida</taxon>
        <taxon>eudicotyledons</taxon>
        <taxon>Gunneridae</taxon>
        <taxon>Pentapetalae</taxon>
        <taxon>rosids</taxon>
        <taxon>fabids</taxon>
        <taxon>Cucurbitales</taxon>
        <taxon>Cucurbitaceae</taxon>
        <taxon>Benincaseae</taxon>
        <taxon>Cucumis</taxon>
    </lineage>
</organism>